<evidence type="ECO:0000313" key="3">
    <source>
        <dbReference type="Proteomes" id="UP000785679"/>
    </source>
</evidence>
<sequence length="260" mass="29879">MSKLSSTTFVQLYFNLILFNGLLSVLMLLCCAYLFFERPSSDISYGPHLQLIVLSCFYSICIASFHYLKKDDEDWRGTIQVSQKLKLSYVYFFFVVISSCLLFISNIQIQLIGMKLSSNQSNFNFFYNFQLVLLIGGIFFQKSSICCFWGGNECRNFDECFLCFVILSFIPAVGKYLVWPVVAFSTLSLGLKNMQEHYENHPSMADVIQLTLCILTLLQVTVQSACTFIRQKGIFLKNDAEYNASKYSSDNYQRVVDSEK</sequence>
<gene>
    <name evidence="2" type="ORF">FGO68_gene6840</name>
</gene>
<proteinExistence type="predicted"/>
<reference evidence="2" key="1">
    <citation type="submission" date="2019-06" db="EMBL/GenBank/DDBJ databases">
        <authorList>
            <person name="Zheng W."/>
        </authorList>
    </citation>
    <scope>NUCLEOTIDE SEQUENCE</scope>
    <source>
        <strain evidence="2">QDHG01</strain>
    </source>
</reference>
<protein>
    <recommendedName>
        <fullName evidence="4">Transmembrane protein</fullName>
    </recommendedName>
</protein>
<keyword evidence="3" id="KW-1185">Reference proteome</keyword>
<feature type="transmembrane region" description="Helical" evidence="1">
    <location>
        <begin position="207"/>
        <end position="229"/>
    </location>
</feature>
<name>A0A8J8NKD7_HALGN</name>
<feature type="transmembrane region" description="Helical" evidence="1">
    <location>
        <begin position="89"/>
        <end position="109"/>
    </location>
</feature>
<keyword evidence="1" id="KW-1133">Transmembrane helix</keyword>
<evidence type="ECO:0000256" key="1">
    <source>
        <dbReference type="SAM" id="Phobius"/>
    </source>
</evidence>
<evidence type="ECO:0008006" key="4">
    <source>
        <dbReference type="Google" id="ProtNLM"/>
    </source>
</evidence>
<comment type="caution">
    <text evidence="2">The sequence shown here is derived from an EMBL/GenBank/DDBJ whole genome shotgun (WGS) entry which is preliminary data.</text>
</comment>
<evidence type="ECO:0000313" key="2">
    <source>
        <dbReference type="EMBL" id="TNV76319.1"/>
    </source>
</evidence>
<keyword evidence="1" id="KW-0812">Transmembrane</keyword>
<feature type="transmembrane region" description="Helical" evidence="1">
    <location>
        <begin position="48"/>
        <end position="68"/>
    </location>
</feature>
<accession>A0A8J8NKD7</accession>
<dbReference type="Proteomes" id="UP000785679">
    <property type="component" value="Unassembled WGS sequence"/>
</dbReference>
<dbReference type="EMBL" id="RRYP01013806">
    <property type="protein sequence ID" value="TNV76319.1"/>
    <property type="molecule type" value="Genomic_DNA"/>
</dbReference>
<feature type="transmembrane region" description="Helical" evidence="1">
    <location>
        <begin position="12"/>
        <end position="36"/>
    </location>
</feature>
<organism evidence="2 3">
    <name type="scientific">Halteria grandinella</name>
    <dbReference type="NCBI Taxonomy" id="5974"/>
    <lineage>
        <taxon>Eukaryota</taxon>
        <taxon>Sar</taxon>
        <taxon>Alveolata</taxon>
        <taxon>Ciliophora</taxon>
        <taxon>Intramacronucleata</taxon>
        <taxon>Spirotrichea</taxon>
        <taxon>Stichotrichia</taxon>
        <taxon>Sporadotrichida</taxon>
        <taxon>Halteriidae</taxon>
        <taxon>Halteria</taxon>
    </lineage>
</organism>
<feature type="transmembrane region" description="Helical" evidence="1">
    <location>
        <begin position="129"/>
        <end position="149"/>
    </location>
</feature>
<keyword evidence="1" id="KW-0472">Membrane</keyword>
<feature type="transmembrane region" description="Helical" evidence="1">
    <location>
        <begin position="161"/>
        <end position="187"/>
    </location>
</feature>
<dbReference type="AlphaFoldDB" id="A0A8J8NKD7"/>